<organism evidence="2 3">
    <name type="scientific">Peribacillus simplex</name>
    <dbReference type="NCBI Taxonomy" id="1478"/>
    <lineage>
        <taxon>Bacteria</taxon>
        <taxon>Bacillati</taxon>
        <taxon>Bacillota</taxon>
        <taxon>Bacilli</taxon>
        <taxon>Bacillales</taxon>
        <taxon>Bacillaceae</taxon>
        <taxon>Peribacillus</taxon>
    </lineage>
</organism>
<evidence type="ECO:0000313" key="3">
    <source>
        <dbReference type="Proteomes" id="UP001234602"/>
    </source>
</evidence>
<feature type="region of interest" description="Disordered" evidence="1">
    <location>
        <begin position="1"/>
        <end position="20"/>
    </location>
</feature>
<protein>
    <submittedName>
        <fullName evidence="2">Uncharacterized protein</fullName>
    </submittedName>
</protein>
<dbReference type="EMBL" id="JAUCEY010000008">
    <property type="protein sequence ID" value="MDM5452314.1"/>
    <property type="molecule type" value="Genomic_DNA"/>
</dbReference>
<reference evidence="2" key="1">
    <citation type="submission" date="2023-06" db="EMBL/GenBank/DDBJ databases">
        <title>Comparative genomics of Bacillaceae isolates and their secondary metabolite potential.</title>
        <authorList>
            <person name="Song L."/>
            <person name="Nielsen L.J."/>
            <person name="Mohite O."/>
            <person name="Xu X."/>
            <person name="Weber T."/>
            <person name="Kovacs A.T."/>
        </authorList>
    </citation>
    <scope>NUCLEOTIDE SEQUENCE</scope>
    <source>
        <strain evidence="2">D8_B_37</strain>
    </source>
</reference>
<gene>
    <name evidence="2" type="ORF">QUF89_08965</name>
</gene>
<dbReference type="Proteomes" id="UP001234602">
    <property type="component" value="Unassembled WGS sequence"/>
</dbReference>
<dbReference type="AlphaFoldDB" id="A0AAW7IAE8"/>
<evidence type="ECO:0000313" key="2">
    <source>
        <dbReference type="EMBL" id="MDM5452314.1"/>
    </source>
</evidence>
<proteinExistence type="predicted"/>
<accession>A0AAW7IAE8</accession>
<dbReference type="RefSeq" id="WP_289319824.1">
    <property type="nucleotide sequence ID" value="NZ_JAUCEY010000008.1"/>
</dbReference>
<sequence>MKGLSKKRNEFHDHPPKMLKGNISFEHFQKQVKELIYLVSMPKTVQNLPFHLKPATDRGPTKMG</sequence>
<comment type="caution">
    <text evidence="2">The sequence shown here is derived from an EMBL/GenBank/DDBJ whole genome shotgun (WGS) entry which is preliminary data.</text>
</comment>
<evidence type="ECO:0000256" key="1">
    <source>
        <dbReference type="SAM" id="MobiDB-lite"/>
    </source>
</evidence>
<feature type="compositionally biased region" description="Basic and acidic residues" evidence="1">
    <location>
        <begin position="7"/>
        <end position="16"/>
    </location>
</feature>
<name>A0AAW7IAE8_9BACI</name>